<sequence length="118" mass="13138">MALLKVIDETRDITLIHKGGHKHTQPYSICPDPESKLNFQADLTDSEATPKKLSIGTETRPSAIEHHPCYGNLARTAYYRRDHYFKVTKDADGSLVGIIGIITRAGDLTYPQDSKSKP</sequence>
<dbReference type="Proteomes" id="UP000726737">
    <property type="component" value="Unassembled WGS sequence"/>
</dbReference>
<gene>
    <name evidence="1" type="ORF">BG011_001491</name>
</gene>
<proteinExistence type="predicted"/>
<evidence type="ECO:0000313" key="2">
    <source>
        <dbReference type="Proteomes" id="UP000726737"/>
    </source>
</evidence>
<organism evidence="1 2">
    <name type="scientific">Mortierella polycephala</name>
    <dbReference type="NCBI Taxonomy" id="41804"/>
    <lineage>
        <taxon>Eukaryota</taxon>
        <taxon>Fungi</taxon>
        <taxon>Fungi incertae sedis</taxon>
        <taxon>Mucoromycota</taxon>
        <taxon>Mortierellomycotina</taxon>
        <taxon>Mortierellomycetes</taxon>
        <taxon>Mortierellales</taxon>
        <taxon>Mortierellaceae</taxon>
        <taxon>Mortierella</taxon>
    </lineage>
</organism>
<dbReference type="AlphaFoldDB" id="A0A9P6U9N5"/>
<name>A0A9P6U9N5_9FUNG</name>
<dbReference type="EMBL" id="JAAAJA010000014">
    <property type="protein sequence ID" value="KAG0266644.1"/>
    <property type="molecule type" value="Genomic_DNA"/>
</dbReference>
<reference evidence="1" key="1">
    <citation type="journal article" date="2020" name="Fungal Divers.">
        <title>Resolving the Mortierellaceae phylogeny through synthesis of multi-gene phylogenetics and phylogenomics.</title>
        <authorList>
            <person name="Vandepol N."/>
            <person name="Liber J."/>
            <person name="Desiro A."/>
            <person name="Na H."/>
            <person name="Kennedy M."/>
            <person name="Barry K."/>
            <person name="Grigoriev I.V."/>
            <person name="Miller A.N."/>
            <person name="O'Donnell K."/>
            <person name="Stajich J.E."/>
            <person name="Bonito G."/>
        </authorList>
    </citation>
    <scope>NUCLEOTIDE SEQUENCE</scope>
    <source>
        <strain evidence="1">KOD948</strain>
    </source>
</reference>
<evidence type="ECO:0000313" key="1">
    <source>
        <dbReference type="EMBL" id="KAG0266644.1"/>
    </source>
</evidence>
<accession>A0A9P6U9N5</accession>
<comment type="caution">
    <text evidence="1">The sequence shown here is derived from an EMBL/GenBank/DDBJ whole genome shotgun (WGS) entry which is preliminary data.</text>
</comment>
<keyword evidence="2" id="KW-1185">Reference proteome</keyword>
<protein>
    <submittedName>
        <fullName evidence="1">Uncharacterized protein</fullName>
    </submittedName>
</protein>